<dbReference type="RefSeq" id="WP_195692265.1">
    <property type="nucleotide sequence ID" value="NZ_CP064760.1"/>
</dbReference>
<evidence type="ECO:0000256" key="2">
    <source>
        <dbReference type="SAM" id="SignalP"/>
    </source>
</evidence>
<dbReference type="Proteomes" id="UP000594480">
    <property type="component" value="Chromosome"/>
</dbReference>
<keyword evidence="2" id="KW-0732">Signal</keyword>
<dbReference type="EMBL" id="CP064760">
    <property type="protein sequence ID" value="QPE04186.1"/>
    <property type="molecule type" value="Genomic_DNA"/>
</dbReference>
<feature type="compositionally biased region" description="Low complexity" evidence="1">
    <location>
        <begin position="26"/>
        <end position="46"/>
    </location>
</feature>
<proteinExistence type="predicted"/>
<evidence type="ECO:0000256" key="1">
    <source>
        <dbReference type="SAM" id="MobiDB-lite"/>
    </source>
</evidence>
<accession>A0A7S8RGK1</accession>
<reference evidence="3 4" key="1">
    <citation type="submission" date="2020-11" db="EMBL/GenBank/DDBJ databases">
        <title>Amino acid is mineralized and recycled by bacteria in oceanic microbiome.</title>
        <authorList>
            <person name="Zheng L.Y."/>
        </authorList>
    </citation>
    <scope>NUCLEOTIDE SEQUENCE [LARGE SCALE GENOMIC DNA]</scope>
    <source>
        <strain evidence="3 4">A32-1</strain>
    </source>
</reference>
<gene>
    <name evidence="3" type="ORF">IT882_13460</name>
</gene>
<feature type="region of interest" description="Disordered" evidence="1">
    <location>
        <begin position="26"/>
        <end position="49"/>
    </location>
</feature>
<feature type="signal peptide" evidence="2">
    <location>
        <begin position="1"/>
        <end position="26"/>
    </location>
</feature>
<name>A0A7S8RGK1_9MICO</name>
<feature type="chain" id="PRO_5038700009" description="DUF3558 domain-containing protein" evidence="2">
    <location>
        <begin position="27"/>
        <end position="193"/>
    </location>
</feature>
<evidence type="ECO:0008006" key="5">
    <source>
        <dbReference type="Google" id="ProtNLM"/>
    </source>
</evidence>
<evidence type="ECO:0000313" key="4">
    <source>
        <dbReference type="Proteomes" id="UP000594480"/>
    </source>
</evidence>
<organism evidence="3 4">
    <name type="scientific">Microbacterium schleiferi</name>
    <dbReference type="NCBI Taxonomy" id="69362"/>
    <lineage>
        <taxon>Bacteria</taxon>
        <taxon>Bacillati</taxon>
        <taxon>Actinomycetota</taxon>
        <taxon>Actinomycetes</taxon>
        <taxon>Micrococcales</taxon>
        <taxon>Microbacteriaceae</taxon>
        <taxon>Microbacterium</taxon>
    </lineage>
</organism>
<keyword evidence="4" id="KW-1185">Reference proteome</keyword>
<protein>
    <recommendedName>
        <fullName evidence="5">DUF3558 domain-containing protein</fullName>
    </recommendedName>
</protein>
<sequence length="193" mass="20037">MFRSRLVPAVAAVGILLLAGCAPTPAPSSTPSSEASESETPSAEPTQEPQSFVANVPTDCAAVGTAASRADTVDQLNLQGDGVDFVRPVPEGSTLLLGCDWFAGDATGVLLLISEVDPAAAEAYVATLPDQGYTCVTGDAGNPVCQMVTPDSQYPVDTVETITSREDIWIYSSATNIDADMLLSDLNVQIWGN</sequence>
<evidence type="ECO:0000313" key="3">
    <source>
        <dbReference type="EMBL" id="QPE04186.1"/>
    </source>
</evidence>
<dbReference type="PROSITE" id="PS51257">
    <property type="entry name" value="PROKAR_LIPOPROTEIN"/>
    <property type="match status" value="1"/>
</dbReference>
<dbReference type="AlphaFoldDB" id="A0A7S8RGK1"/>
<dbReference type="KEGG" id="msf:IT882_13460"/>